<evidence type="ECO:0000313" key="3">
    <source>
        <dbReference type="EMBL" id="KAJ8602705.1"/>
    </source>
</evidence>
<protein>
    <recommendedName>
        <fullName evidence="5">Ubiquitin-like domain-containing protein</fullName>
    </recommendedName>
</protein>
<dbReference type="PANTHER" id="PTHR12710">
    <property type="entry name" value="NUCLEAR PROTEIN LOCALIZATION 4"/>
    <property type="match status" value="1"/>
</dbReference>
<dbReference type="GO" id="GO:0005634">
    <property type="term" value="C:nucleus"/>
    <property type="evidence" value="ECO:0007669"/>
    <property type="project" value="TreeGrafter"/>
</dbReference>
<proteinExistence type="predicted"/>
<dbReference type="GO" id="GO:0043130">
    <property type="term" value="F:ubiquitin binding"/>
    <property type="evidence" value="ECO:0007669"/>
    <property type="project" value="TreeGrafter"/>
</dbReference>
<dbReference type="PANTHER" id="PTHR12710:SF0">
    <property type="entry name" value="NUCLEAR PROTEIN LOCALIZATION PROTEIN 4 HOMOLOG"/>
    <property type="match status" value="1"/>
</dbReference>
<dbReference type="EMBL" id="JAQMWT010000370">
    <property type="protein sequence ID" value="KAJ8602705.1"/>
    <property type="molecule type" value="Genomic_DNA"/>
</dbReference>
<name>A0AAD7UF17_9STRA</name>
<keyword evidence="4" id="KW-1185">Reference proteome</keyword>
<dbReference type="Gene3D" id="3.10.20.90">
    <property type="entry name" value="Phosphatidylinositol 3-kinase Catalytic Subunit, Chain A, domain 1"/>
    <property type="match status" value="1"/>
</dbReference>
<evidence type="ECO:0008006" key="5">
    <source>
        <dbReference type="Google" id="ProtNLM"/>
    </source>
</evidence>
<dbReference type="InterPro" id="IPR024682">
    <property type="entry name" value="Npl4_Ub-like_dom"/>
</dbReference>
<dbReference type="GO" id="GO:0031625">
    <property type="term" value="F:ubiquitin protein ligase binding"/>
    <property type="evidence" value="ECO:0007669"/>
    <property type="project" value="TreeGrafter"/>
</dbReference>
<dbReference type="InterPro" id="IPR007717">
    <property type="entry name" value="NPL4_C"/>
</dbReference>
<comment type="caution">
    <text evidence="3">The sequence shown here is derived from an EMBL/GenBank/DDBJ whole genome shotgun (WGS) entry which is preliminary data.</text>
</comment>
<gene>
    <name evidence="3" type="ORF">CTAYLR_003798</name>
</gene>
<organism evidence="3 4">
    <name type="scientific">Chrysophaeum taylorii</name>
    <dbReference type="NCBI Taxonomy" id="2483200"/>
    <lineage>
        <taxon>Eukaryota</taxon>
        <taxon>Sar</taxon>
        <taxon>Stramenopiles</taxon>
        <taxon>Ochrophyta</taxon>
        <taxon>Pelagophyceae</taxon>
        <taxon>Pelagomonadales</taxon>
        <taxon>Pelagomonadaceae</taxon>
        <taxon>Chrysophaeum</taxon>
    </lineage>
</organism>
<feature type="domain" description="Nuclear pore localisation protein Npl4 ubiquitin-like" evidence="2">
    <location>
        <begin position="2"/>
        <end position="71"/>
    </location>
</feature>
<dbReference type="SUPFAM" id="SSF54236">
    <property type="entry name" value="Ubiquitin-like"/>
    <property type="match status" value="1"/>
</dbReference>
<evidence type="ECO:0000259" key="1">
    <source>
        <dbReference type="Pfam" id="PF05021"/>
    </source>
</evidence>
<sequence length="421" mass="46435">MIIVRVRHAAGTWRVKVKAAGATAREVQEAIFAAHKVPVEQQTLSSDPGGKEVLREGGDLGLKNGDMVYLKTEATLSEGSGVRRKIGADGTIQAQRYDDYTSRKGFRPGMSALGDMKKSWTLTDFLAMDDQFIFKIKRQEEATCASVTLDTSSCISFQSYASQLGWRQTRSGFLYGTFEEDNTVRVECLYEAPSFDAEPEEGVEEMARLFGLRKVGWIFAHPPREKGFVFSGQEAIHAATLQLDAADGVNETPFVSVKVTVNENGEANFEAYQVSSQCMAMVAEGALGVRDDDLASCAVHPTFTAVVEGKQADKVDTNFFLCNVPVKQHASTIFTAGATFPKENRAVLQTRDDLKPLLKKPRLLKDVLADFGLLLFLSKFPQIFDRHAFFPALAAKINDNEDDLDDGYKLILFSFAGIDDF</sequence>
<reference evidence="3" key="1">
    <citation type="submission" date="2023-01" db="EMBL/GenBank/DDBJ databases">
        <title>Metagenome sequencing of chrysophaentin producing Chrysophaeum taylorii.</title>
        <authorList>
            <person name="Davison J."/>
            <person name="Bewley C."/>
        </authorList>
    </citation>
    <scope>NUCLEOTIDE SEQUENCE</scope>
    <source>
        <strain evidence="3">NIES-1699</strain>
    </source>
</reference>
<dbReference type="Pfam" id="PF05021">
    <property type="entry name" value="NPL4"/>
    <property type="match status" value="1"/>
</dbReference>
<dbReference type="Proteomes" id="UP001230188">
    <property type="component" value="Unassembled WGS sequence"/>
</dbReference>
<dbReference type="AlphaFoldDB" id="A0AAD7UF17"/>
<dbReference type="GO" id="GO:0006511">
    <property type="term" value="P:ubiquitin-dependent protein catabolic process"/>
    <property type="evidence" value="ECO:0007669"/>
    <property type="project" value="InterPro"/>
</dbReference>
<dbReference type="InterPro" id="IPR029071">
    <property type="entry name" value="Ubiquitin-like_domsf"/>
</dbReference>
<dbReference type="Pfam" id="PF11543">
    <property type="entry name" value="UN_NPL4"/>
    <property type="match status" value="1"/>
</dbReference>
<feature type="domain" description="Nuclear pore localisation protein NPL4 C-terminal" evidence="1">
    <location>
        <begin position="187"/>
        <end position="286"/>
    </location>
</feature>
<dbReference type="CDD" id="cd08061">
    <property type="entry name" value="MPN_NPL4"/>
    <property type="match status" value="1"/>
</dbReference>
<dbReference type="CDD" id="cd17055">
    <property type="entry name" value="Ubl_AtNPL4_like"/>
    <property type="match status" value="1"/>
</dbReference>
<dbReference type="InterPro" id="IPR016563">
    <property type="entry name" value="Npl4"/>
</dbReference>
<accession>A0AAD7UF17</accession>
<evidence type="ECO:0000259" key="2">
    <source>
        <dbReference type="Pfam" id="PF11543"/>
    </source>
</evidence>
<evidence type="ECO:0000313" key="4">
    <source>
        <dbReference type="Proteomes" id="UP001230188"/>
    </source>
</evidence>